<reference evidence="1 2" key="1">
    <citation type="journal article" date="2013" name="Int. J. Syst. Evol. Microbiol.">
        <title>Description of Streptomonospora sediminis sp. nov. and Streptomonospora nanhaiensis sp. nov., and reclassification of Nocardiopsis arabia Hozzein &amp; Goodfellow 2008 as Streptomonospora arabica comb. nov. and emended description of the genus Streptomonospora.</title>
        <authorList>
            <person name="Zhang D.F."/>
            <person name="Pan H.Q."/>
            <person name="He J."/>
            <person name="Zhang X.M."/>
            <person name="Zhang Y.G."/>
            <person name="Klenk H.P."/>
            <person name="Hu J.C."/>
            <person name="Li W.J."/>
        </authorList>
    </citation>
    <scope>NUCLEOTIDE SEQUENCE [LARGE SCALE GENOMIC DNA]</scope>
    <source>
        <strain evidence="1 2">12A09</strain>
    </source>
</reference>
<sequence length="69" mass="7106">MVHKPGLTRLTGGGGPVCDDDDCPNVYLSEGGGVVVQGALYAGFTLPDGESAVEIPQSVLREAFDALGW</sequence>
<evidence type="ECO:0000313" key="2">
    <source>
        <dbReference type="Proteomes" id="UP001156498"/>
    </source>
</evidence>
<dbReference type="RefSeq" id="WP_267945535.1">
    <property type="nucleotide sequence ID" value="NZ_CP113264.1"/>
</dbReference>
<name>A0ABY6YHP6_9ACTN</name>
<protein>
    <submittedName>
        <fullName evidence="1">Uncharacterized protein</fullName>
    </submittedName>
</protein>
<dbReference type="Proteomes" id="UP001156498">
    <property type="component" value="Chromosome"/>
</dbReference>
<keyword evidence="2" id="KW-1185">Reference proteome</keyword>
<accession>A0ABY6YHP6</accession>
<gene>
    <name evidence="1" type="ORF">OUQ99_21170</name>
</gene>
<dbReference type="EMBL" id="CP113264">
    <property type="protein sequence ID" value="WAE71732.1"/>
    <property type="molecule type" value="Genomic_DNA"/>
</dbReference>
<organism evidence="1 2">
    <name type="scientific">Streptomonospora nanhaiensis</name>
    <dbReference type="NCBI Taxonomy" id="1323731"/>
    <lineage>
        <taxon>Bacteria</taxon>
        <taxon>Bacillati</taxon>
        <taxon>Actinomycetota</taxon>
        <taxon>Actinomycetes</taxon>
        <taxon>Streptosporangiales</taxon>
        <taxon>Nocardiopsidaceae</taxon>
        <taxon>Streptomonospora</taxon>
    </lineage>
</organism>
<proteinExistence type="predicted"/>
<evidence type="ECO:0000313" key="1">
    <source>
        <dbReference type="EMBL" id="WAE71732.1"/>
    </source>
</evidence>